<dbReference type="AlphaFoldDB" id="A0A8S1P1A8"/>
<organism evidence="6 7">
    <name type="scientific">Paramecium primaurelia</name>
    <dbReference type="NCBI Taxonomy" id="5886"/>
    <lineage>
        <taxon>Eukaryota</taxon>
        <taxon>Sar</taxon>
        <taxon>Alveolata</taxon>
        <taxon>Ciliophora</taxon>
        <taxon>Intramacronucleata</taxon>
        <taxon>Oligohymenophorea</taxon>
        <taxon>Peniculida</taxon>
        <taxon>Parameciidae</taxon>
        <taxon>Paramecium</taxon>
    </lineage>
</organism>
<evidence type="ECO:0000256" key="3">
    <source>
        <dbReference type="ARBA" id="ARBA00022833"/>
    </source>
</evidence>
<dbReference type="GO" id="GO:0008270">
    <property type="term" value="F:zinc ion binding"/>
    <property type="evidence" value="ECO:0007669"/>
    <property type="project" value="UniProtKB-KW"/>
</dbReference>
<gene>
    <name evidence="6" type="ORF">PPRIM_AZ9-3.1.T0950057</name>
</gene>
<evidence type="ECO:0000256" key="4">
    <source>
        <dbReference type="PROSITE-ProRule" id="PRU00455"/>
    </source>
</evidence>
<keyword evidence="1" id="KW-0479">Metal-binding</keyword>
<dbReference type="PROSITE" id="PS51081">
    <property type="entry name" value="ZF_SIAH"/>
    <property type="match status" value="1"/>
</dbReference>
<sequence>MNFPLPENRIANYAKVSTFLPHLVCQCCKSLSLQQLICLKCHENFCFKCIPYADDQIPEPIEITVQTILINKNTKYVQDINYRGFCPNCEVLTVLTSQLPKMFHKLYTSVKFSCQNRVNGCPEELCYPDLRIHEQKCGFNTITCPKQECGQQTYKKDFITHVSICNPTTECICGSTNQHDQQKCLRLQCETLKSQLNTQTKELQLLKDVQTTLSYSSPQKQLNRVIINQSPYVATSPFSLQGLLQQSAQILNDG</sequence>
<name>A0A8S1P1A8_PARPR</name>
<evidence type="ECO:0000256" key="1">
    <source>
        <dbReference type="ARBA" id="ARBA00022723"/>
    </source>
</evidence>
<accession>A0A8S1P1A8</accession>
<keyword evidence="3" id="KW-0862">Zinc</keyword>
<comment type="caution">
    <text evidence="6">The sequence shown here is derived from an EMBL/GenBank/DDBJ whole genome shotgun (WGS) entry which is preliminary data.</text>
</comment>
<evidence type="ECO:0000313" key="7">
    <source>
        <dbReference type="Proteomes" id="UP000688137"/>
    </source>
</evidence>
<proteinExistence type="predicted"/>
<reference evidence="6" key="1">
    <citation type="submission" date="2021-01" db="EMBL/GenBank/DDBJ databases">
        <authorList>
            <consortium name="Genoscope - CEA"/>
            <person name="William W."/>
        </authorList>
    </citation>
    <scope>NUCLEOTIDE SEQUENCE</scope>
</reference>
<dbReference type="InterPro" id="IPR013010">
    <property type="entry name" value="Znf_SIAH"/>
</dbReference>
<keyword evidence="2 4" id="KW-0863">Zinc-finger</keyword>
<evidence type="ECO:0000259" key="5">
    <source>
        <dbReference type="PROSITE" id="PS51081"/>
    </source>
</evidence>
<dbReference type="OMA" id="CNPTTEC"/>
<keyword evidence="7" id="KW-1185">Reference proteome</keyword>
<evidence type="ECO:0000313" key="6">
    <source>
        <dbReference type="EMBL" id="CAD8094214.1"/>
    </source>
</evidence>
<evidence type="ECO:0000256" key="2">
    <source>
        <dbReference type="ARBA" id="ARBA00022771"/>
    </source>
</evidence>
<feature type="domain" description="SIAH-type" evidence="5">
    <location>
        <begin position="109"/>
        <end position="167"/>
    </location>
</feature>
<protein>
    <recommendedName>
        <fullName evidence="5">SIAH-type domain-containing protein</fullName>
    </recommendedName>
</protein>
<dbReference type="Proteomes" id="UP000688137">
    <property type="component" value="Unassembled WGS sequence"/>
</dbReference>
<dbReference type="EMBL" id="CAJJDM010000098">
    <property type="protein sequence ID" value="CAD8094214.1"/>
    <property type="molecule type" value="Genomic_DNA"/>
</dbReference>